<evidence type="ECO:0000313" key="1">
    <source>
        <dbReference type="EMBL" id="KAK7063204.1"/>
    </source>
</evidence>
<protein>
    <submittedName>
        <fullName evidence="1">Uncharacterized protein</fullName>
    </submittedName>
</protein>
<reference evidence="1 2" key="1">
    <citation type="submission" date="2023-11" db="EMBL/GenBank/DDBJ databases">
        <title>Halocaridina rubra genome assembly.</title>
        <authorList>
            <person name="Smith C."/>
        </authorList>
    </citation>
    <scope>NUCLEOTIDE SEQUENCE [LARGE SCALE GENOMIC DNA]</scope>
    <source>
        <strain evidence="1">EP-1</strain>
        <tissue evidence="1">Whole</tissue>
    </source>
</reference>
<organism evidence="1 2">
    <name type="scientific">Halocaridina rubra</name>
    <name type="common">Hawaiian red shrimp</name>
    <dbReference type="NCBI Taxonomy" id="373956"/>
    <lineage>
        <taxon>Eukaryota</taxon>
        <taxon>Metazoa</taxon>
        <taxon>Ecdysozoa</taxon>
        <taxon>Arthropoda</taxon>
        <taxon>Crustacea</taxon>
        <taxon>Multicrustacea</taxon>
        <taxon>Malacostraca</taxon>
        <taxon>Eumalacostraca</taxon>
        <taxon>Eucarida</taxon>
        <taxon>Decapoda</taxon>
        <taxon>Pleocyemata</taxon>
        <taxon>Caridea</taxon>
        <taxon>Atyoidea</taxon>
        <taxon>Atyidae</taxon>
        <taxon>Halocaridina</taxon>
    </lineage>
</organism>
<proteinExistence type="predicted"/>
<accession>A0AAN9A070</accession>
<gene>
    <name evidence="1" type="ORF">SK128_012461</name>
</gene>
<name>A0AAN9A070_HALRR</name>
<comment type="caution">
    <text evidence="1">The sequence shown here is derived from an EMBL/GenBank/DDBJ whole genome shotgun (WGS) entry which is preliminary data.</text>
</comment>
<dbReference type="Proteomes" id="UP001381693">
    <property type="component" value="Unassembled WGS sequence"/>
</dbReference>
<dbReference type="AlphaFoldDB" id="A0AAN9A070"/>
<sequence length="85" mass="9352">MGGHPGYCLGNWTCFKSTISVIRSTTECQCPRQSPLYSSNLTAVLAIPVYEKPIDSLEDLPRAVEDGYYLATGKGTSMEALFRED</sequence>
<keyword evidence="2" id="KW-1185">Reference proteome</keyword>
<dbReference type="EMBL" id="JAXCGZ010020911">
    <property type="protein sequence ID" value="KAK7063204.1"/>
    <property type="molecule type" value="Genomic_DNA"/>
</dbReference>
<evidence type="ECO:0000313" key="2">
    <source>
        <dbReference type="Proteomes" id="UP001381693"/>
    </source>
</evidence>